<keyword evidence="4" id="KW-0285">Flavoprotein</keyword>
<evidence type="ECO:0000256" key="4">
    <source>
        <dbReference type="ARBA" id="ARBA00022630"/>
    </source>
</evidence>
<evidence type="ECO:0000256" key="7">
    <source>
        <dbReference type="ARBA" id="ARBA00022827"/>
    </source>
</evidence>
<evidence type="ECO:0000256" key="8">
    <source>
        <dbReference type="ARBA" id="ARBA00022833"/>
    </source>
</evidence>
<feature type="compositionally biased region" description="Acidic residues" evidence="10">
    <location>
        <begin position="30"/>
        <end position="48"/>
    </location>
</feature>
<keyword evidence="5" id="KW-0479">Metal-binding</keyword>
<evidence type="ECO:0000259" key="12">
    <source>
        <dbReference type="PROSITE" id="PS51050"/>
    </source>
</evidence>
<dbReference type="GO" id="GO:0008270">
    <property type="term" value="F:zinc ion binding"/>
    <property type="evidence" value="ECO:0007669"/>
    <property type="project" value="UniProtKB-KW"/>
</dbReference>
<comment type="caution">
    <text evidence="13">The sequence shown here is derived from an EMBL/GenBank/DDBJ whole genome shotgun (WGS) entry which is preliminary data.</text>
</comment>
<evidence type="ECO:0000256" key="10">
    <source>
        <dbReference type="SAM" id="MobiDB-lite"/>
    </source>
</evidence>
<dbReference type="Proteomes" id="UP000298663">
    <property type="component" value="Unassembled WGS sequence"/>
</dbReference>
<dbReference type="PANTHER" id="PTHR10742">
    <property type="entry name" value="FLAVIN MONOAMINE OXIDASE"/>
    <property type="match status" value="1"/>
</dbReference>
<keyword evidence="8" id="KW-0862">Zinc</keyword>
<protein>
    <recommendedName>
        <fullName evidence="15">SWIRM domain-containing protein</fullName>
    </recommendedName>
</protein>
<dbReference type="InterPro" id="IPR050281">
    <property type="entry name" value="Flavin_monoamine_oxidase"/>
</dbReference>
<feature type="domain" description="SWIRM" evidence="11">
    <location>
        <begin position="282"/>
        <end position="380"/>
    </location>
</feature>
<feature type="compositionally biased region" description="Basic and acidic residues" evidence="10">
    <location>
        <begin position="71"/>
        <end position="88"/>
    </location>
</feature>
<dbReference type="Gene3D" id="3.30.40.100">
    <property type="match status" value="1"/>
</dbReference>
<dbReference type="STRING" id="34508.A0A4U5MPW9"/>
<dbReference type="OrthoDB" id="2219495at2759"/>
<dbReference type="Gene3D" id="3.50.50.60">
    <property type="entry name" value="FAD/NAD(P)-binding domain"/>
    <property type="match status" value="1"/>
</dbReference>
<reference evidence="13 14" key="2">
    <citation type="journal article" date="2019" name="G3 (Bethesda)">
        <title>Hybrid Assembly of the Genome of the Entomopathogenic Nematode Steinernema carpocapsae Identifies the X-Chromosome.</title>
        <authorList>
            <person name="Serra L."/>
            <person name="Macchietto M."/>
            <person name="Macias-Munoz A."/>
            <person name="McGill C.J."/>
            <person name="Rodriguez I.M."/>
            <person name="Rodriguez B."/>
            <person name="Murad R."/>
            <person name="Mortazavi A."/>
        </authorList>
    </citation>
    <scope>NUCLEOTIDE SEQUENCE [LARGE SCALE GENOMIC DNA]</scope>
    <source>
        <strain evidence="13 14">ALL</strain>
    </source>
</reference>
<keyword evidence="9" id="KW-0560">Oxidoreductase</keyword>
<comment type="subcellular location">
    <subcellularLocation>
        <location evidence="2">Nucleus</location>
    </subcellularLocation>
</comment>
<evidence type="ECO:0000313" key="14">
    <source>
        <dbReference type="Proteomes" id="UP000298663"/>
    </source>
</evidence>
<name>A0A4U5MPW9_STECR</name>
<evidence type="ECO:0000256" key="6">
    <source>
        <dbReference type="ARBA" id="ARBA00022771"/>
    </source>
</evidence>
<comment type="cofactor">
    <cofactor evidence="1">
        <name>FAD</name>
        <dbReference type="ChEBI" id="CHEBI:57692"/>
    </cofactor>
</comment>
<accession>A0A4U5MPW9</accession>
<dbReference type="InterPro" id="IPR007526">
    <property type="entry name" value="SWIRM"/>
</dbReference>
<sequence>MDDDESSTGSIPTLEAEGLIQGERYSTSEDRDDDDELQEDAEDDEGEEDAPKPKRKCAEEAMKKMAKSGRGARDSNERSESNDSREGSCEQMQCPQEKACCLRLIPQCSKSSSTSTKFVHITKGEHVCPPCYEEVLKQPRQRGSAYLQWKDQWTGESRNKTHVKLFIQDQLLPFWLACDSCGTFRRLPSNAPTPTPETIESFDCSELKNSSCNVPEESSASEARRPQWIKSIVAPVLLHNSPTLHYVKNEYFYDEIGLSPAALKQNVDVRKSARNMTPFIIPDEPTMAFCLRPDVMEYDEQLAFPEYTSESALYLAIRNLIVTLWNMNPFEHLTLETCCAHLVCRGLARVWICQELKRVFEYLCVKNVVNYGILNFPKFPVISESYYKDLEVLIVGAGISGLCAARQLRAMGAKVTVLEAKSKIGGRMQDDWSLGVAVGCGAQLITGVINNPIVLMCEQIKSGYRPLSDECPLLDAETGELVNALDDRIVDKHFNCLLDAIGNWRNKTKDGDGSLHEFLTDIHNYFITKSGTTWTKAHDRLLQFQIGNVEFSCGANSKEVSARNWDQNETVAQFAGEHALLTEGSDGILSQLASGTDVRCQHEVTAIDWHGEKVVVKTKNSRRFTADKVLLCLPLAVHQRHEINYKPPIPKWKLNAFNNLGAGLIEKVAVRYPRRFWNSLLKKDGSLDYFGHVPKSEDHRGLFNMFYDFSSRTRASNLTDDRYTKDSFPPFLKHQNALLRSYVLRVRRLREPRQREKRSRSRP</sequence>
<evidence type="ECO:0000256" key="1">
    <source>
        <dbReference type="ARBA" id="ARBA00001974"/>
    </source>
</evidence>
<dbReference type="PANTHER" id="PTHR10742:SF410">
    <property type="entry name" value="LYSINE-SPECIFIC HISTONE DEMETHYLASE 2"/>
    <property type="match status" value="1"/>
</dbReference>
<evidence type="ECO:0000256" key="5">
    <source>
        <dbReference type="ARBA" id="ARBA00022723"/>
    </source>
</evidence>
<feature type="region of interest" description="Disordered" evidence="10">
    <location>
        <begin position="1"/>
        <end position="89"/>
    </location>
</feature>
<dbReference type="AlphaFoldDB" id="A0A4U5MPW9"/>
<dbReference type="InterPro" id="IPR002937">
    <property type="entry name" value="Amino_oxidase"/>
</dbReference>
<dbReference type="EMBL" id="AZBU02000006">
    <property type="protein sequence ID" value="TKR71681.1"/>
    <property type="molecule type" value="Genomic_DNA"/>
</dbReference>
<dbReference type="Pfam" id="PF01593">
    <property type="entry name" value="Amino_oxidase"/>
    <property type="match status" value="1"/>
</dbReference>
<keyword evidence="6" id="KW-0863">Zinc-finger</keyword>
<dbReference type="Pfam" id="PF04433">
    <property type="entry name" value="SWIRM"/>
    <property type="match status" value="1"/>
</dbReference>
<keyword evidence="7" id="KW-0274">FAD</keyword>
<dbReference type="InterPro" id="IPR009057">
    <property type="entry name" value="Homeodomain-like_sf"/>
</dbReference>
<evidence type="ECO:0000256" key="2">
    <source>
        <dbReference type="ARBA" id="ARBA00004123"/>
    </source>
</evidence>
<evidence type="ECO:0000259" key="11">
    <source>
        <dbReference type="PROSITE" id="PS50934"/>
    </source>
</evidence>
<dbReference type="InterPro" id="IPR011124">
    <property type="entry name" value="Znf_CW"/>
</dbReference>
<dbReference type="SUPFAM" id="SSF46689">
    <property type="entry name" value="Homeodomain-like"/>
    <property type="match status" value="1"/>
</dbReference>
<dbReference type="InterPro" id="IPR036388">
    <property type="entry name" value="WH-like_DNA-bd_sf"/>
</dbReference>
<proteinExistence type="inferred from homology"/>
<dbReference type="Gene3D" id="1.10.10.10">
    <property type="entry name" value="Winged helix-like DNA-binding domain superfamily/Winged helix DNA-binding domain"/>
    <property type="match status" value="1"/>
</dbReference>
<reference evidence="13 14" key="1">
    <citation type="journal article" date="2015" name="Genome Biol.">
        <title>Comparative genomics of Steinernema reveals deeply conserved gene regulatory networks.</title>
        <authorList>
            <person name="Dillman A.R."/>
            <person name="Macchietto M."/>
            <person name="Porter C.F."/>
            <person name="Rogers A."/>
            <person name="Williams B."/>
            <person name="Antoshechkin I."/>
            <person name="Lee M.M."/>
            <person name="Goodwin Z."/>
            <person name="Lu X."/>
            <person name="Lewis E.E."/>
            <person name="Goodrich-Blair H."/>
            <person name="Stock S.P."/>
            <person name="Adams B.J."/>
            <person name="Sternberg P.W."/>
            <person name="Mortazavi A."/>
        </authorList>
    </citation>
    <scope>NUCLEOTIDE SEQUENCE [LARGE SCALE GENOMIC DNA]</scope>
    <source>
        <strain evidence="13 14">ALL</strain>
    </source>
</reference>
<keyword evidence="14" id="KW-1185">Reference proteome</keyword>
<evidence type="ECO:0000256" key="3">
    <source>
        <dbReference type="ARBA" id="ARBA00005995"/>
    </source>
</evidence>
<dbReference type="InterPro" id="IPR036188">
    <property type="entry name" value="FAD/NAD-bd_sf"/>
</dbReference>
<evidence type="ECO:0008006" key="15">
    <source>
        <dbReference type="Google" id="ProtNLM"/>
    </source>
</evidence>
<comment type="similarity">
    <text evidence="3">Belongs to the flavin monoamine oxidase family.</text>
</comment>
<evidence type="ECO:0000256" key="9">
    <source>
        <dbReference type="ARBA" id="ARBA00023002"/>
    </source>
</evidence>
<dbReference type="SUPFAM" id="SSF51905">
    <property type="entry name" value="FAD/NAD(P)-binding domain"/>
    <property type="match status" value="1"/>
</dbReference>
<dbReference type="PROSITE" id="PS50934">
    <property type="entry name" value="SWIRM"/>
    <property type="match status" value="1"/>
</dbReference>
<dbReference type="PROSITE" id="PS51050">
    <property type="entry name" value="ZF_CW"/>
    <property type="match status" value="1"/>
</dbReference>
<feature type="compositionally biased region" description="Basic and acidic residues" evidence="10">
    <location>
        <begin position="49"/>
        <end position="63"/>
    </location>
</feature>
<feature type="domain" description="CW-type" evidence="12">
    <location>
        <begin position="169"/>
        <end position="220"/>
    </location>
</feature>
<organism evidence="13 14">
    <name type="scientific">Steinernema carpocapsae</name>
    <name type="common">Entomopathogenic nematode</name>
    <dbReference type="NCBI Taxonomy" id="34508"/>
    <lineage>
        <taxon>Eukaryota</taxon>
        <taxon>Metazoa</taxon>
        <taxon>Ecdysozoa</taxon>
        <taxon>Nematoda</taxon>
        <taxon>Chromadorea</taxon>
        <taxon>Rhabditida</taxon>
        <taxon>Tylenchina</taxon>
        <taxon>Panagrolaimomorpha</taxon>
        <taxon>Strongyloidoidea</taxon>
        <taxon>Steinernematidae</taxon>
        <taxon>Steinernema</taxon>
    </lineage>
</organism>
<dbReference type="GO" id="GO:0140682">
    <property type="term" value="F:FAD-dependent H3K4me/H3K4me3 demethylase activity"/>
    <property type="evidence" value="ECO:0007669"/>
    <property type="project" value="UniProtKB-ARBA"/>
</dbReference>
<dbReference type="GO" id="GO:0005634">
    <property type="term" value="C:nucleus"/>
    <property type="evidence" value="ECO:0007669"/>
    <property type="project" value="UniProtKB-SubCell"/>
</dbReference>
<gene>
    <name evidence="13" type="ORF">L596_019238</name>
</gene>
<evidence type="ECO:0000313" key="13">
    <source>
        <dbReference type="EMBL" id="TKR71681.1"/>
    </source>
</evidence>